<dbReference type="Proteomes" id="UP000825123">
    <property type="component" value="Chromosome"/>
</dbReference>
<organism evidence="3 4">
    <name type="scientific">Stygiolobus caldivivus</name>
    <dbReference type="NCBI Taxonomy" id="2824673"/>
    <lineage>
        <taxon>Archaea</taxon>
        <taxon>Thermoproteota</taxon>
        <taxon>Thermoprotei</taxon>
        <taxon>Sulfolobales</taxon>
        <taxon>Sulfolobaceae</taxon>
        <taxon>Stygiolobus</taxon>
    </lineage>
</organism>
<feature type="domain" description="Transcription regulator TrmB N-terminal" evidence="2">
    <location>
        <begin position="25"/>
        <end position="95"/>
    </location>
</feature>
<dbReference type="NCBIfam" id="NF040939">
    <property type="entry name" value="trans_reg_lrs14"/>
    <property type="match status" value="1"/>
</dbReference>
<dbReference type="EMBL" id="AP024597">
    <property type="protein sequence ID" value="BCU69177.1"/>
    <property type="molecule type" value="Genomic_DNA"/>
</dbReference>
<evidence type="ECO:0000256" key="1">
    <source>
        <dbReference type="SAM" id="MobiDB-lite"/>
    </source>
</evidence>
<dbReference type="GO" id="GO:0003700">
    <property type="term" value="F:DNA-binding transcription factor activity"/>
    <property type="evidence" value="ECO:0007669"/>
    <property type="project" value="InterPro"/>
</dbReference>
<protein>
    <submittedName>
        <fullName evidence="3">Transcriptional regulator</fullName>
    </submittedName>
</protein>
<dbReference type="AlphaFoldDB" id="A0A8D5U4M3"/>
<dbReference type="InterPro" id="IPR036388">
    <property type="entry name" value="WH-like_DNA-bd_sf"/>
</dbReference>
<name>A0A8D5U4M3_9CREN</name>
<dbReference type="Gene3D" id="1.10.10.10">
    <property type="entry name" value="Winged helix-like DNA-binding domain superfamily/Winged helix DNA-binding domain"/>
    <property type="match status" value="1"/>
</dbReference>
<evidence type="ECO:0000313" key="4">
    <source>
        <dbReference type="Proteomes" id="UP000825123"/>
    </source>
</evidence>
<feature type="region of interest" description="Disordered" evidence="1">
    <location>
        <begin position="124"/>
        <end position="155"/>
    </location>
</feature>
<proteinExistence type="predicted"/>
<evidence type="ECO:0000259" key="2">
    <source>
        <dbReference type="Pfam" id="PF01978"/>
    </source>
</evidence>
<accession>A0A8D5U4M3</accession>
<dbReference type="InterPro" id="IPR002831">
    <property type="entry name" value="Tscrpt_reg_TrmB_N"/>
</dbReference>
<dbReference type="KEGG" id="csty:KN1_04740"/>
<dbReference type="InterPro" id="IPR036390">
    <property type="entry name" value="WH_DNA-bd_sf"/>
</dbReference>
<dbReference type="Pfam" id="PF01978">
    <property type="entry name" value="TrmB"/>
    <property type="match status" value="1"/>
</dbReference>
<sequence>MSQTHFSGARVRLPSGKDAGLVDILSFCYGLSETDVQVLVALAKADARGTEDLEVDLKLSKASINRSLNKLLEMGLVMRIKEPGNKAGRPRYLYKTRGYKELKEKILEDIRNCAESMAKLVDQEFSFPQPSEPLPAESSSGETSSAESSELVESK</sequence>
<keyword evidence="4" id="KW-1185">Reference proteome</keyword>
<dbReference type="InterPro" id="IPR053795">
    <property type="entry name" value="Lrs14"/>
</dbReference>
<gene>
    <name evidence="3" type="ORF">KN1_04740</name>
</gene>
<evidence type="ECO:0000313" key="3">
    <source>
        <dbReference type="EMBL" id="BCU69177.1"/>
    </source>
</evidence>
<feature type="compositionally biased region" description="Low complexity" evidence="1">
    <location>
        <begin position="137"/>
        <end position="149"/>
    </location>
</feature>
<dbReference type="SUPFAM" id="SSF46785">
    <property type="entry name" value="Winged helix' DNA-binding domain"/>
    <property type="match status" value="1"/>
</dbReference>
<reference evidence="3 4" key="1">
    <citation type="submission" date="2021-04" db="EMBL/GenBank/DDBJ databases">
        <title>Complete genome sequence of Stygiolobus sp. KN-1.</title>
        <authorList>
            <person name="Nakamura K."/>
            <person name="Sakai H."/>
            <person name="Kurosawa N."/>
        </authorList>
    </citation>
    <scope>NUCLEOTIDE SEQUENCE [LARGE SCALE GENOMIC DNA]</scope>
    <source>
        <strain evidence="3 4">KN-1</strain>
    </source>
</reference>